<evidence type="ECO:0000256" key="1">
    <source>
        <dbReference type="ARBA" id="ARBA00004651"/>
    </source>
</evidence>
<sequence length="455" mass="48837">MTELLFPLGGRRAWAVWGTAVVTYLVTVLHRGSMSVAGLQAAERFDISASALASFTVVQLTVYAAMQVPVGILLDRYGSKRLLITASVLLFVAQSAFSLVESYPAALAARAVLGVGDALVFISVLRVVMSWFPALRQPVMSQATGMLGGIGAIVSTVPMAAAFHHVGWTGTFAGAAVLSLVTGLAVLFLIKDTPYDEPLHRAKQSLGEVRRNLRRAWREPGTRLGLWTHFTTSFSGSTFSLLWGYPFLVRGEGVAPSTAAAMLILPVLAGLFYGPVVGRYAARFPFYRSWIVLAVIAGAALMWTVVLLWPGQAPMPVLLLLIVVQAAGGPGSMLGLDYARTFNPATRFGAANGMVNTGGFIATLICIGMVGILLDASSGGAPQTITDFKWALTFQYVLWGIGTVQILRYRRKARATLARYNPEIYEALRANQVVPLKDDTSQQHSVADKVLTSAR</sequence>
<feature type="transmembrane region" description="Helical" evidence="7">
    <location>
        <begin position="144"/>
        <end position="166"/>
    </location>
</feature>
<keyword evidence="2" id="KW-0813">Transport</keyword>
<feature type="transmembrane region" description="Helical" evidence="7">
    <location>
        <begin position="172"/>
        <end position="190"/>
    </location>
</feature>
<evidence type="ECO:0000256" key="3">
    <source>
        <dbReference type="ARBA" id="ARBA00022475"/>
    </source>
</evidence>
<accession>D2Q2F6</accession>
<dbReference type="GO" id="GO:0005886">
    <property type="term" value="C:plasma membrane"/>
    <property type="evidence" value="ECO:0007669"/>
    <property type="project" value="UniProtKB-SubCell"/>
</dbReference>
<dbReference type="AlphaFoldDB" id="D2Q2F6"/>
<dbReference type="HOGENOM" id="CLU_001265_62_1_11"/>
<protein>
    <submittedName>
        <fullName evidence="9">Major facilitator superfamily MFS_1</fullName>
    </submittedName>
</protein>
<evidence type="ECO:0000259" key="8">
    <source>
        <dbReference type="PROSITE" id="PS50850"/>
    </source>
</evidence>
<feature type="transmembrane region" description="Helical" evidence="7">
    <location>
        <begin position="290"/>
        <end position="309"/>
    </location>
</feature>
<dbReference type="InterPro" id="IPR011701">
    <property type="entry name" value="MFS"/>
</dbReference>
<evidence type="ECO:0000256" key="7">
    <source>
        <dbReference type="SAM" id="Phobius"/>
    </source>
</evidence>
<gene>
    <name evidence="9" type="ordered locus">Kfla_6862</name>
</gene>
<dbReference type="PANTHER" id="PTHR42718:SF46">
    <property type="entry name" value="BLR6921 PROTEIN"/>
    <property type="match status" value="1"/>
</dbReference>
<evidence type="ECO:0000256" key="4">
    <source>
        <dbReference type="ARBA" id="ARBA00022692"/>
    </source>
</evidence>
<feature type="transmembrane region" description="Helical" evidence="7">
    <location>
        <begin position="315"/>
        <end position="336"/>
    </location>
</feature>
<dbReference type="STRING" id="479435.Kfla_6862"/>
<feature type="transmembrane region" description="Helical" evidence="7">
    <location>
        <begin position="49"/>
        <end position="70"/>
    </location>
</feature>
<reference evidence="10" key="1">
    <citation type="submission" date="2009-09" db="EMBL/GenBank/DDBJ databases">
        <title>The complete genome of Kribbella flavida DSM 17836.</title>
        <authorList>
            <consortium name="US DOE Joint Genome Institute (JGI-PGF)"/>
            <person name="Lucas S."/>
            <person name="Copeland A."/>
            <person name="Lapidus A."/>
            <person name="Glavina del Rio T."/>
            <person name="Dalin E."/>
            <person name="Tice H."/>
            <person name="Bruce D."/>
            <person name="Goodwin L."/>
            <person name="Pitluck S."/>
            <person name="Kyrpides N."/>
            <person name="Mavromatis K."/>
            <person name="Ivanova N."/>
            <person name="Saunders E."/>
            <person name="Brettin T."/>
            <person name="Detter J.C."/>
            <person name="Han C."/>
            <person name="Larimer F."/>
            <person name="Land M."/>
            <person name="Hauser L."/>
            <person name="Markowitz V."/>
            <person name="Cheng J.-F."/>
            <person name="Hugenholtz P."/>
            <person name="Woyke T."/>
            <person name="Wu D."/>
            <person name="Pukall R."/>
            <person name="Klenk H.-P."/>
            <person name="Eisen J.A."/>
        </authorList>
    </citation>
    <scope>NUCLEOTIDE SEQUENCE [LARGE SCALE GENOMIC DNA]</scope>
    <source>
        <strain evidence="10">DSM 17836 / JCM 10339 / NBRC 14399</strain>
    </source>
</reference>
<dbReference type="eggNOG" id="COG2814">
    <property type="taxonomic scope" value="Bacteria"/>
</dbReference>
<evidence type="ECO:0000256" key="5">
    <source>
        <dbReference type="ARBA" id="ARBA00022989"/>
    </source>
</evidence>
<dbReference type="RefSeq" id="WP_012924404.1">
    <property type="nucleotide sequence ID" value="NC_013729.1"/>
</dbReference>
<dbReference type="Pfam" id="PF07690">
    <property type="entry name" value="MFS_1"/>
    <property type="match status" value="1"/>
</dbReference>
<evidence type="ECO:0000313" key="10">
    <source>
        <dbReference type="Proteomes" id="UP000007967"/>
    </source>
</evidence>
<feature type="transmembrane region" description="Helical" evidence="7">
    <location>
        <begin position="82"/>
        <end position="100"/>
    </location>
</feature>
<name>D2Q2F6_KRIFD</name>
<evidence type="ECO:0000256" key="6">
    <source>
        <dbReference type="ARBA" id="ARBA00023136"/>
    </source>
</evidence>
<evidence type="ECO:0000256" key="2">
    <source>
        <dbReference type="ARBA" id="ARBA00022448"/>
    </source>
</evidence>
<dbReference type="PROSITE" id="PS50850">
    <property type="entry name" value="MFS"/>
    <property type="match status" value="1"/>
</dbReference>
<feature type="transmembrane region" description="Helical" evidence="7">
    <location>
        <begin position="348"/>
        <end position="370"/>
    </location>
</feature>
<feature type="transmembrane region" description="Helical" evidence="7">
    <location>
        <begin position="224"/>
        <end position="245"/>
    </location>
</feature>
<feature type="domain" description="Major facilitator superfamily (MFS) profile" evidence="8">
    <location>
        <begin position="16"/>
        <end position="414"/>
    </location>
</feature>
<keyword evidence="4 7" id="KW-0812">Transmembrane</keyword>
<comment type="subcellular location">
    <subcellularLocation>
        <location evidence="1">Cell membrane</location>
        <topology evidence="1">Multi-pass membrane protein</topology>
    </subcellularLocation>
</comment>
<dbReference type="Proteomes" id="UP000007967">
    <property type="component" value="Chromosome"/>
</dbReference>
<dbReference type="InterPro" id="IPR036259">
    <property type="entry name" value="MFS_trans_sf"/>
</dbReference>
<keyword evidence="3" id="KW-1003">Cell membrane</keyword>
<feature type="transmembrane region" description="Helical" evidence="7">
    <location>
        <begin position="112"/>
        <end position="132"/>
    </location>
</feature>
<keyword evidence="6 7" id="KW-0472">Membrane</keyword>
<feature type="transmembrane region" description="Helical" evidence="7">
    <location>
        <begin position="12"/>
        <end position="29"/>
    </location>
</feature>
<dbReference type="PANTHER" id="PTHR42718">
    <property type="entry name" value="MAJOR FACILITATOR SUPERFAMILY MULTIDRUG TRANSPORTER MFSC"/>
    <property type="match status" value="1"/>
</dbReference>
<reference evidence="9 10" key="2">
    <citation type="journal article" date="2010" name="Stand. Genomic Sci.">
        <title>Complete genome sequence of Kribbella flavida type strain (IFO 14399).</title>
        <authorList>
            <person name="Pukall R."/>
            <person name="Lapidus A."/>
            <person name="Glavina Del Rio T."/>
            <person name="Copeland A."/>
            <person name="Tice H."/>
            <person name="Cheng J.-F."/>
            <person name="Lucas S."/>
            <person name="Chen F."/>
            <person name="Nolan M."/>
            <person name="LaButti K."/>
            <person name="Pati A."/>
            <person name="Ivanova N."/>
            <person name="Mavrommatis K."/>
            <person name="Mikhailova N."/>
            <person name="Pitluck S."/>
            <person name="Bruce D."/>
            <person name="Goodwin L."/>
            <person name="Land M."/>
            <person name="Hauser L."/>
            <person name="Chang Y.-J."/>
            <person name="Jeffries C.D."/>
            <person name="Chen A."/>
            <person name="Palaniappan K."/>
            <person name="Chain P."/>
            <person name="Rohde M."/>
            <person name="Goeker M."/>
            <person name="Bristow J."/>
            <person name="Eisen J.A."/>
            <person name="Markowitz V."/>
            <person name="Hugenholtz P."/>
            <person name="Kyrpides N.C."/>
            <person name="Klenk H.-P."/>
            <person name="Brettin T."/>
        </authorList>
    </citation>
    <scope>NUCLEOTIDE SEQUENCE [LARGE SCALE GENOMIC DNA]</scope>
    <source>
        <strain evidence="10">DSM 17836 / JCM 10339 / NBRC 14399</strain>
    </source>
</reference>
<dbReference type="SUPFAM" id="SSF103473">
    <property type="entry name" value="MFS general substrate transporter"/>
    <property type="match status" value="1"/>
</dbReference>
<dbReference type="InterPro" id="IPR020846">
    <property type="entry name" value="MFS_dom"/>
</dbReference>
<feature type="transmembrane region" description="Helical" evidence="7">
    <location>
        <begin position="257"/>
        <end position="278"/>
    </location>
</feature>
<dbReference type="GO" id="GO:0022857">
    <property type="term" value="F:transmembrane transporter activity"/>
    <property type="evidence" value="ECO:0007669"/>
    <property type="project" value="InterPro"/>
</dbReference>
<dbReference type="KEGG" id="kfl:Kfla_6862"/>
<feature type="transmembrane region" description="Helical" evidence="7">
    <location>
        <begin position="390"/>
        <end position="409"/>
    </location>
</feature>
<evidence type="ECO:0000313" key="9">
    <source>
        <dbReference type="EMBL" id="ADB35852.1"/>
    </source>
</evidence>
<proteinExistence type="predicted"/>
<keyword evidence="5 7" id="KW-1133">Transmembrane helix</keyword>
<organism evidence="9 10">
    <name type="scientific">Kribbella flavida (strain DSM 17836 / JCM 10339 / NBRC 14399)</name>
    <dbReference type="NCBI Taxonomy" id="479435"/>
    <lineage>
        <taxon>Bacteria</taxon>
        <taxon>Bacillati</taxon>
        <taxon>Actinomycetota</taxon>
        <taxon>Actinomycetes</taxon>
        <taxon>Propionibacteriales</taxon>
        <taxon>Kribbellaceae</taxon>
        <taxon>Kribbella</taxon>
    </lineage>
</organism>
<dbReference type="OrthoDB" id="4332123at2"/>
<dbReference type="Gene3D" id="1.20.1250.20">
    <property type="entry name" value="MFS general substrate transporter like domains"/>
    <property type="match status" value="2"/>
</dbReference>
<dbReference type="CDD" id="cd06174">
    <property type="entry name" value="MFS"/>
    <property type="match status" value="1"/>
</dbReference>
<keyword evidence="10" id="KW-1185">Reference proteome</keyword>
<dbReference type="EMBL" id="CP001736">
    <property type="protein sequence ID" value="ADB35852.1"/>
    <property type="molecule type" value="Genomic_DNA"/>
</dbReference>